<dbReference type="Proteomes" id="UP000275846">
    <property type="component" value="Unassembled WGS sequence"/>
</dbReference>
<evidence type="ECO:0000313" key="3">
    <source>
        <dbReference type="WBParaSite" id="SSLN_0001234601-mRNA-1"/>
    </source>
</evidence>
<accession>A0A183T5Z8</accession>
<dbReference type="WBParaSite" id="SSLN_0001234601-mRNA-1">
    <property type="protein sequence ID" value="SSLN_0001234601-mRNA-1"/>
    <property type="gene ID" value="SSLN_0001234601"/>
</dbReference>
<dbReference type="AlphaFoldDB" id="A0A183T5Z8"/>
<proteinExistence type="predicted"/>
<reference evidence="1 2" key="2">
    <citation type="submission" date="2018-11" db="EMBL/GenBank/DDBJ databases">
        <authorList>
            <consortium name="Pathogen Informatics"/>
        </authorList>
    </citation>
    <scope>NUCLEOTIDE SEQUENCE [LARGE SCALE GENOMIC DNA]</scope>
    <source>
        <strain evidence="1 2">NST_G2</strain>
    </source>
</reference>
<protein>
    <submittedName>
        <fullName evidence="1 3">Uncharacterized protein</fullName>
    </submittedName>
</protein>
<keyword evidence="2" id="KW-1185">Reference proteome</keyword>
<evidence type="ECO:0000313" key="2">
    <source>
        <dbReference type="Proteomes" id="UP000275846"/>
    </source>
</evidence>
<name>A0A183T5Z8_SCHSO</name>
<sequence length="116" mass="12638">MTLKIMGVSTQSCFPLLATANASDTCPVVSDARYHPVVKLAHDVRKPLRTTEFLHDVPQSVTIPRVKGFRLIHEGSVDVGSHLLALLLWLVSGDGHIGCSAVSLEHTVAFREQILL</sequence>
<organism evidence="3">
    <name type="scientific">Schistocephalus solidus</name>
    <name type="common">Tapeworm</name>
    <dbReference type="NCBI Taxonomy" id="70667"/>
    <lineage>
        <taxon>Eukaryota</taxon>
        <taxon>Metazoa</taxon>
        <taxon>Spiralia</taxon>
        <taxon>Lophotrochozoa</taxon>
        <taxon>Platyhelminthes</taxon>
        <taxon>Cestoda</taxon>
        <taxon>Eucestoda</taxon>
        <taxon>Diphyllobothriidea</taxon>
        <taxon>Diphyllobothriidae</taxon>
        <taxon>Schistocephalus</taxon>
    </lineage>
</organism>
<dbReference type="OrthoDB" id="6306159at2759"/>
<gene>
    <name evidence="1" type="ORF">SSLN_LOCUS11896</name>
</gene>
<evidence type="ECO:0000313" key="1">
    <source>
        <dbReference type="EMBL" id="VDL98281.1"/>
    </source>
</evidence>
<dbReference type="EMBL" id="UYSU01036877">
    <property type="protein sequence ID" value="VDL98281.1"/>
    <property type="molecule type" value="Genomic_DNA"/>
</dbReference>
<reference evidence="3" key="1">
    <citation type="submission" date="2016-06" db="UniProtKB">
        <authorList>
            <consortium name="WormBaseParasite"/>
        </authorList>
    </citation>
    <scope>IDENTIFICATION</scope>
</reference>